<dbReference type="InterPro" id="IPR002347">
    <property type="entry name" value="SDR_fam"/>
</dbReference>
<name>A0A5S9PUE2_9HYPH</name>
<dbReference type="EMBL" id="CACSAS010000001">
    <property type="protein sequence ID" value="CAA0108403.1"/>
    <property type="molecule type" value="Genomic_DNA"/>
</dbReference>
<dbReference type="AlphaFoldDB" id="A0A5S9PUE2"/>
<dbReference type="Gene3D" id="3.40.50.720">
    <property type="entry name" value="NAD(P)-binding Rossmann-like Domain"/>
    <property type="match status" value="1"/>
</dbReference>
<protein>
    <submittedName>
        <fullName evidence="3">Putative oxidoreductase UxuB</fullName>
        <ecNumber evidence="3">1.-.-.-</ecNumber>
    </submittedName>
</protein>
<dbReference type="InterPro" id="IPR036291">
    <property type="entry name" value="NAD(P)-bd_dom_sf"/>
</dbReference>
<dbReference type="PRINTS" id="PR00081">
    <property type="entry name" value="GDHRDH"/>
</dbReference>
<dbReference type="RefSeq" id="WP_159600542.1">
    <property type="nucleotide sequence ID" value="NZ_CACSAS010000001.1"/>
</dbReference>
<organism evidence="3 4">
    <name type="scientific">Starkeya nomas</name>
    <dbReference type="NCBI Taxonomy" id="2666134"/>
    <lineage>
        <taxon>Bacteria</taxon>
        <taxon>Pseudomonadati</taxon>
        <taxon>Pseudomonadota</taxon>
        <taxon>Alphaproteobacteria</taxon>
        <taxon>Hyphomicrobiales</taxon>
        <taxon>Xanthobacteraceae</taxon>
        <taxon>Starkeya</taxon>
    </lineage>
</organism>
<dbReference type="PANTHER" id="PTHR24321">
    <property type="entry name" value="DEHYDROGENASES, SHORT CHAIN"/>
    <property type="match status" value="1"/>
</dbReference>
<keyword evidence="4" id="KW-1185">Reference proteome</keyword>
<dbReference type="PANTHER" id="PTHR24321:SF8">
    <property type="entry name" value="ESTRADIOL 17-BETA-DEHYDROGENASE 8-RELATED"/>
    <property type="match status" value="1"/>
</dbReference>
<dbReference type="CDD" id="cd05233">
    <property type="entry name" value="SDR_c"/>
    <property type="match status" value="1"/>
</dbReference>
<dbReference type="FunFam" id="3.40.50.720:FF:000084">
    <property type="entry name" value="Short-chain dehydrogenase reductase"/>
    <property type="match status" value="1"/>
</dbReference>
<dbReference type="Proteomes" id="UP000433050">
    <property type="component" value="Unassembled WGS sequence"/>
</dbReference>
<dbReference type="EC" id="1.-.-.-" evidence="3"/>
<dbReference type="GO" id="GO:0016491">
    <property type="term" value="F:oxidoreductase activity"/>
    <property type="evidence" value="ECO:0007669"/>
    <property type="project" value="UniProtKB-KW"/>
</dbReference>
<reference evidence="3 4" key="1">
    <citation type="submission" date="2019-12" db="EMBL/GenBank/DDBJ databases">
        <authorList>
            <person name="Reyes-Prieto M."/>
        </authorList>
    </citation>
    <scope>NUCLEOTIDE SEQUENCE [LARGE SCALE GENOMIC DNA]</scope>
    <source>
        <strain evidence="3">HF14-78462</strain>
    </source>
</reference>
<proteinExistence type="inferred from homology"/>
<keyword evidence="2 3" id="KW-0560">Oxidoreductase</keyword>
<dbReference type="PRINTS" id="PR00080">
    <property type="entry name" value="SDRFAMILY"/>
</dbReference>
<sequence length="272" mass="27963">MAEAGTHARTVVVIGGTSGIGHAIAQRFAEDGSRVAVAGRSAERGGAVAAACIGAGAPDARFFETDVADAASVEALAQAVEAAFGVPDVVVNCAGILQSGKHVLDQDLGEDERMWRVNYRGTLLGCQSFGRRLSAAGRGAILNVGSLASFAPLSLPAYTPGKHAVLALTQILAAELGPHGVRVNAVAPGYTLSDGLKAKIAKGERNPEAIQATTALRRFVEPRDVAEAALFLCSDRAASITGVTLPVDAGWLIQAPYAQYLQGNPIRPASNV</sequence>
<evidence type="ECO:0000313" key="3">
    <source>
        <dbReference type="EMBL" id="CAA0108403.1"/>
    </source>
</evidence>
<evidence type="ECO:0000256" key="1">
    <source>
        <dbReference type="ARBA" id="ARBA00006484"/>
    </source>
</evidence>
<evidence type="ECO:0000256" key="2">
    <source>
        <dbReference type="ARBA" id="ARBA00023002"/>
    </source>
</evidence>
<accession>A0A5S9PUE2</accession>
<dbReference type="SUPFAM" id="SSF51735">
    <property type="entry name" value="NAD(P)-binding Rossmann-fold domains"/>
    <property type="match status" value="1"/>
</dbReference>
<dbReference type="Pfam" id="PF13561">
    <property type="entry name" value="adh_short_C2"/>
    <property type="match status" value="1"/>
</dbReference>
<evidence type="ECO:0000313" key="4">
    <source>
        <dbReference type="Proteomes" id="UP000433050"/>
    </source>
</evidence>
<gene>
    <name evidence="3" type="primary">uxuB</name>
    <name evidence="3" type="ORF">STARVERO_03607</name>
</gene>
<comment type="similarity">
    <text evidence="1">Belongs to the short-chain dehydrogenases/reductases (SDR) family.</text>
</comment>